<comment type="caution">
    <text evidence="2">The sequence shown here is derived from an EMBL/GenBank/DDBJ whole genome shotgun (WGS) entry which is preliminary data.</text>
</comment>
<dbReference type="AlphaFoldDB" id="A0A2M7Z6R6"/>
<reference evidence="3" key="1">
    <citation type="submission" date="2017-09" db="EMBL/GenBank/DDBJ databases">
        <title>Depth-based differentiation of microbial function through sediment-hosted aquifers and enrichment of novel symbionts in the deep terrestrial subsurface.</title>
        <authorList>
            <person name="Probst A.J."/>
            <person name="Ladd B."/>
            <person name="Jarett J.K."/>
            <person name="Geller-Mcgrath D.E."/>
            <person name="Sieber C.M.K."/>
            <person name="Emerson J.B."/>
            <person name="Anantharaman K."/>
            <person name="Thomas B.C."/>
            <person name="Malmstrom R."/>
            <person name="Stieglmeier M."/>
            <person name="Klingl A."/>
            <person name="Woyke T."/>
            <person name="Ryan C.M."/>
            <person name="Banfield J.F."/>
        </authorList>
    </citation>
    <scope>NUCLEOTIDE SEQUENCE [LARGE SCALE GENOMIC DNA]</scope>
</reference>
<protein>
    <recommendedName>
        <fullName evidence="1">Replication-associated protein ORF2/G2P domain-containing protein</fullName>
    </recommendedName>
</protein>
<proteinExistence type="predicted"/>
<evidence type="ECO:0000313" key="3">
    <source>
        <dbReference type="Proteomes" id="UP000230843"/>
    </source>
</evidence>
<dbReference type="Proteomes" id="UP000230843">
    <property type="component" value="Unassembled WGS sequence"/>
</dbReference>
<dbReference type="EMBL" id="PFVJ01000046">
    <property type="protein sequence ID" value="PJA89821.1"/>
    <property type="molecule type" value="Genomic_DNA"/>
</dbReference>
<organism evidence="2 3">
    <name type="scientific">Candidatus Magasanikbacteria bacterium CG_4_9_14_3_um_filter_32_9</name>
    <dbReference type="NCBI Taxonomy" id="1974644"/>
    <lineage>
        <taxon>Bacteria</taxon>
        <taxon>Candidatus Magasanikiibacteriota</taxon>
    </lineage>
</organism>
<feature type="domain" description="Replication-associated protein ORF2/G2P" evidence="1">
    <location>
        <begin position="95"/>
        <end position="209"/>
    </location>
</feature>
<name>A0A2M7Z6R6_9BACT</name>
<gene>
    <name evidence="2" type="ORF">CO137_02210</name>
</gene>
<evidence type="ECO:0000259" key="1">
    <source>
        <dbReference type="Pfam" id="PF23343"/>
    </source>
</evidence>
<sequence>MIYVFDFKIIKSGKEVEVYEYKTKDMVRGYKKLKIEKKVRKKVLRQDQIEQLDMYRFKKELQEQEEQQKKKTDFSMHRTRSSIRRLANSNPQLDKFLTLTFAESTTDLKEANRLFHLAMKRIIHIKPDFAYISVVEFQKDVDYQGNRKENGGSVHYHLICNIRTIIKRDRFEWERWFQKRYWKYGFVKVKDITQVDNMGAYFCKYLGKDMFDKRMFGKKKFFCSRNLNQPIELTGPKARMFFNNFVINLPLKFETIFENKWAGKVRYTSYTLKPNLPINK</sequence>
<dbReference type="Pfam" id="PF23343">
    <property type="entry name" value="REP_ORF2-G2P"/>
    <property type="match status" value="1"/>
</dbReference>
<dbReference type="InterPro" id="IPR056906">
    <property type="entry name" value="ORF2/G2P_dom"/>
</dbReference>
<accession>A0A2M7Z6R6</accession>
<evidence type="ECO:0000313" key="2">
    <source>
        <dbReference type="EMBL" id="PJA89821.1"/>
    </source>
</evidence>